<dbReference type="EMBL" id="JACJSK010000058">
    <property type="protein sequence ID" value="MBD2547129.1"/>
    <property type="molecule type" value="Genomic_DNA"/>
</dbReference>
<dbReference type="RefSeq" id="WP_190880314.1">
    <property type="nucleotide sequence ID" value="NZ_JACJSK010000058.1"/>
</dbReference>
<sequence length="611" mass="69780">MLSNQTWVLDLITLLWLATVLIMLFFWLPTKSLPKNPEISWSSWVVGCFTRITLVMTTGVLALSALHLFRWVTLVFLYSGYLLGCWLHHHHCRIKKYAELMAKSFSFAIFDALDWEFSWSNFLSGIAIAAQNGMKTLAKKMNSWKIANPQEIILGVFLTGICSFSLLLRFEYPLQQLRFSHPDRYYSLLLTRQLLAGEWPAIDRLNYLPIFSAWAAMLSLISAIDAMQVVRFLSPILGFILVLALGYCVNNLSKNSPAALVAMLTLGAYLFTGDWEIPPELPQWDQQWLSLLTGNLNSSLIHQWAGAELEIAVIFLLLGLGRSSDFYQPTQRKTTLIDTVCCFAIMAIAQPMFVGLALVGLWGLFGRQQFSLIFLCITWLFLGGCAAFPGNEFDFFRSFLLTLPVGLSILCSLLFLLIATCLTYFFGQWSGIFCLILVWALAVNFLLPLPPQIGYFEYEITARKTLELRQQFPFKDLIVIAPPEQLGAIYGAGWYGDLATFVDRYKHQVENPDFTFPVAVKHLLIFVEKLPFVTLTNENQAFPNEVLLDPSYRNYRSLAGRASLQFQAWQMCETYRRHHPETLVYYEDNELIIYHYLMDNLSNNQPKSSIN</sequence>
<feature type="transmembrane region" description="Helical" evidence="1">
    <location>
        <begin position="426"/>
        <end position="447"/>
    </location>
</feature>
<feature type="transmembrane region" description="Helical" evidence="1">
    <location>
        <begin position="6"/>
        <end position="29"/>
    </location>
</feature>
<feature type="transmembrane region" description="Helical" evidence="1">
    <location>
        <begin position="152"/>
        <end position="170"/>
    </location>
</feature>
<feature type="transmembrane region" description="Helical" evidence="1">
    <location>
        <begin position="400"/>
        <end position="420"/>
    </location>
</feature>
<proteinExistence type="predicted"/>
<feature type="transmembrane region" description="Helical" evidence="1">
    <location>
        <begin position="301"/>
        <end position="320"/>
    </location>
</feature>
<feature type="transmembrane region" description="Helical" evidence="1">
    <location>
        <begin position="68"/>
        <end position="87"/>
    </location>
</feature>
<feature type="transmembrane region" description="Helical" evidence="1">
    <location>
        <begin position="256"/>
        <end position="272"/>
    </location>
</feature>
<feature type="transmembrane region" description="Helical" evidence="1">
    <location>
        <begin position="340"/>
        <end position="364"/>
    </location>
</feature>
<dbReference type="Proteomes" id="UP000641954">
    <property type="component" value="Unassembled WGS sequence"/>
</dbReference>
<reference evidence="2 3" key="1">
    <citation type="journal article" date="2020" name="ISME J.">
        <title>Comparative genomics reveals insights into cyanobacterial evolution and habitat adaptation.</title>
        <authorList>
            <person name="Chen M.Y."/>
            <person name="Teng W.K."/>
            <person name="Zhao L."/>
            <person name="Hu C.X."/>
            <person name="Zhou Y.K."/>
            <person name="Han B.P."/>
            <person name="Song L.R."/>
            <person name="Shu W.S."/>
        </authorList>
    </citation>
    <scope>NUCLEOTIDE SEQUENCE [LARGE SCALE GENOMIC DNA]</scope>
    <source>
        <strain evidence="2 3">FACHB-1370</strain>
    </source>
</reference>
<name>A0ABR8EJR4_9CYAN</name>
<keyword evidence="1" id="KW-0812">Transmembrane</keyword>
<evidence type="ECO:0000313" key="3">
    <source>
        <dbReference type="Proteomes" id="UP000641954"/>
    </source>
</evidence>
<keyword evidence="3" id="KW-1185">Reference proteome</keyword>
<evidence type="ECO:0000256" key="1">
    <source>
        <dbReference type="SAM" id="Phobius"/>
    </source>
</evidence>
<keyword evidence="1" id="KW-0472">Membrane</keyword>
<evidence type="ECO:0000313" key="2">
    <source>
        <dbReference type="EMBL" id="MBD2547129.1"/>
    </source>
</evidence>
<organism evidence="2 3">
    <name type="scientific">Planktothricoides raciborskii FACHB-1370</name>
    <dbReference type="NCBI Taxonomy" id="2949576"/>
    <lineage>
        <taxon>Bacteria</taxon>
        <taxon>Bacillati</taxon>
        <taxon>Cyanobacteriota</taxon>
        <taxon>Cyanophyceae</taxon>
        <taxon>Oscillatoriophycideae</taxon>
        <taxon>Oscillatoriales</taxon>
        <taxon>Oscillatoriaceae</taxon>
        <taxon>Planktothricoides</taxon>
    </lineage>
</organism>
<protein>
    <submittedName>
        <fullName evidence="2">Uncharacterized protein</fullName>
    </submittedName>
</protein>
<accession>A0ABR8EJR4</accession>
<feature type="transmembrane region" description="Helical" evidence="1">
    <location>
        <begin position="41"/>
        <end position="62"/>
    </location>
</feature>
<feature type="transmembrane region" description="Helical" evidence="1">
    <location>
        <begin position="230"/>
        <end position="249"/>
    </location>
</feature>
<feature type="transmembrane region" description="Helical" evidence="1">
    <location>
        <begin position="370"/>
        <end position="388"/>
    </location>
</feature>
<comment type="caution">
    <text evidence="2">The sequence shown here is derived from an EMBL/GenBank/DDBJ whole genome shotgun (WGS) entry which is preliminary data.</text>
</comment>
<gene>
    <name evidence="2" type="ORF">H6G72_25550</name>
</gene>
<keyword evidence="1" id="KW-1133">Transmembrane helix</keyword>